<accession>A0A0K1RW10</accession>
<sequence>MKFLLDTHTFIWWDSEPEKLSQRALELCRDPSNTLLLSITSIWEMQIKLQLGKLSLKIPLAEMINTQQETNQIGLLSITVSHVLALNTLPNIHKDPFDRLLVAQANLENARLISHDSILAKYPVQIDW</sequence>
<evidence type="ECO:0000313" key="2">
    <source>
        <dbReference type="EMBL" id="AKV66079.1"/>
    </source>
</evidence>
<dbReference type="AlphaFoldDB" id="A0A0K1RW10"/>
<dbReference type="PANTHER" id="PTHR36173:SF2">
    <property type="entry name" value="RIBONUCLEASE VAPC16"/>
    <property type="match status" value="1"/>
</dbReference>
<dbReference type="Pfam" id="PF01850">
    <property type="entry name" value="PIN"/>
    <property type="match status" value="1"/>
</dbReference>
<feature type="domain" description="PIN" evidence="1">
    <location>
        <begin position="4"/>
        <end position="123"/>
    </location>
</feature>
<gene>
    <name evidence="2" type="ORF">VL20_886</name>
</gene>
<name>A0A0K1RW10_9CHRO</name>
<dbReference type="CDD" id="cd09872">
    <property type="entry name" value="PIN_Sll0205-like"/>
    <property type="match status" value="1"/>
</dbReference>
<dbReference type="PANTHER" id="PTHR36173">
    <property type="entry name" value="RIBONUCLEASE VAPC16-RELATED"/>
    <property type="match status" value="1"/>
</dbReference>
<dbReference type="PATRIC" id="fig|1638788.3.peg.891"/>
<proteinExistence type="predicted"/>
<dbReference type="Proteomes" id="UP000068167">
    <property type="component" value="Chromosome"/>
</dbReference>
<dbReference type="KEGG" id="mpk:VL20_886"/>
<evidence type="ECO:0000259" key="1">
    <source>
        <dbReference type="Pfam" id="PF01850"/>
    </source>
</evidence>
<dbReference type="EMBL" id="CP011339">
    <property type="protein sequence ID" value="AKV66079.1"/>
    <property type="molecule type" value="Genomic_DNA"/>
</dbReference>
<dbReference type="InterPro" id="IPR002716">
    <property type="entry name" value="PIN_dom"/>
</dbReference>
<dbReference type="RefSeq" id="WP_002734288.1">
    <property type="nucleotide sequence ID" value="NZ_CP011339.1"/>
</dbReference>
<keyword evidence="3" id="KW-1185">Reference proteome</keyword>
<evidence type="ECO:0000313" key="3">
    <source>
        <dbReference type="Proteomes" id="UP000068167"/>
    </source>
</evidence>
<dbReference type="InterPro" id="IPR029060">
    <property type="entry name" value="PIN-like_dom_sf"/>
</dbReference>
<protein>
    <recommendedName>
        <fullName evidence="1">PIN domain-containing protein</fullName>
    </recommendedName>
</protein>
<dbReference type="Gene3D" id="3.40.50.1010">
    <property type="entry name" value="5'-nuclease"/>
    <property type="match status" value="1"/>
</dbReference>
<dbReference type="InterPro" id="IPR052919">
    <property type="entry name" value="TA_system_RNase"/>
</dbReference>
<reference evidence="2 3" key="1">
    <citation type="journal article" date="2016" name="Stand. Genomic Sci.">
        <title>Complete genome sequence and genomic characterization of Microcystis panniformis FACHB 1757 by third-generation sequencing.</title>
        <authorList>
            <person name="Zhang J.Y."/>
            <person name="Guan R."/>
            <person name="Zhang H.J."/>
            <person name="Li H."/>
            <person name="Xiao P."/>
            <person name="Yu G.L."/>
            <person name="Du L."/>
            <person name="Cao D.M."/>
            <person name="Zhu B.C."/>
            <person name="Li R.H."/>
            <person name="Lu Z.H."/>
        </authorList>
    </citation>
    <scope>NUCLEOTIDE SEQUENCE [LARGE SCALE GENOMIC DNA]</scope>
    <source>
        <strain evidence="2 3">FACHB-1757</strain>
    </source>
</reference>
<dbReference type="InterPro" id="IPR041705">
    <property type="entry name" value="PIN_Sll0205"/>
</dbReference>
<organism evidence="2 3">
    <name type="scientific">Microcystis panniformis FACHB-1757</name>
    <dbReference type="NCBI Taxonomy" id="1638788"/>
    <lineage>
        <taxon>Bacteria</taxon>
        <taxon>Bacillati</taxon>
        <taxon>Cyanobacteriota</taxon>
        <taxon>Cyanophyceae</taxon>
        <taxon>Oscillatoriophycideae</taxon>
        <taxon>Chroococcales</taxon>
        <taxon>Microcystaceae</taxon>
        <taxon>Microcystis</taxon>
    </lineage>
</organism>
<dbReference type="SUPFAM" id="SSF88723">
    <property type="entry name" value="PIN domain-like"/>
    <property type="match status" value="1"/>
</dbReference>